<organism evidence="1 2">
    <name type="scientific">Candidatus Lokiarchaeum ossiferum</name>
    <dbReference type="NCBI Taxonomy" id="2951803"/>
    <lineage>
        <taxon>Archaea</taxon>
        <taxon>Promethearchaeati</taxon>
        <taxon>Promethearchaeota</taxon>
        <taxon>Promethearchaeia</taxon>
        <taxon>Promethearchaeales</taxon>
        <taxon>Promethearchaeaceae</taxon>
        <taxon>Candidatus Lokiarchaeum</taxon>
    </lineage>
</organism>
<keyword evidence="2" id="KW-1185">Reference proteome</keyword>
<dbReference type="EMBL" id="CP104013">
    <property type="protein sequence ID" value="UYP43920.1"/>
    <property type="molecule type" value="Genomic_DNA"/>
</dbReference>
<reference evidence="1" key="1">
    <citation type="submission" date="2022-09" db="EMBL/GenBank/DDBJ databases">
        <title>Actin cytoskeleton and complex cell architecture in an #Asgard archaeon.</title>
        <authorList>
            <person name="Ponce Toledo R.I."/>
            <person name="Schleper C."/>
            <person name="Rodrigues Oliveira T."/>
            <person name="Wollweber F."/>
            <person name="Xu J."/>
            <person name="Rittmann S."/>
            <person name="Klingl A."/>
            <person name="Pilhofer M."/>
        </authorList>
    </citation>
    <scope>NUCLEOTIDE SEQUENCE</scope>
    <source>
        <strain evidence="1">B-35</strain>
    </source>
</reference>
<proteinExistence type="predicted"/>
<evidence type="ECO:0000313" key="2">
    <source>
        <dbReference type="Proteomes" id="UP001208689"/>
    </source>
</evidence>
<sequence length="90" mass="10844">MNNKTEKETYYSEKLQNRVKELKKANKMKDLFFLGKERFGMRTVENLFWPNTYPEPIDEEKWIKLMDQILHEGLSADVNFVPFDLNNQDI</sequence>
<accession>A0ABY6HK72</accession>
<dbReference type="Proteomes" id="UP001208689">
    <property type="component" value="Chromosome"/>
</dbReference>
<gene>
    <name evidence="1" type="ORF">NEF87_000205</name>
</gene>
<protein>
    <submittedName>
        <fullName evidence="1">Uncharacterized protein</fullName>
    </submittedName>
</protein>
<evidence type="ECO:0000313" key="1">
    <source>
        <dbReference type="EMBL" id="UYP43920.1"/>
    </source>
</evidence>
<name>A0ABY6HK72_9ARCH</name>